<dbReference type="Proteomes" id="UP000184330">
    <property type="component" value="Unassembled WGS sequence"/>
</dbReference>
<gene>
    <name evidence="1" type="ORF">PAC_00382</name>
</gene>
<evidence type="ECO:0000313" key="2">
    <source>
        <dbReference type="Proteomes" id="UP000184330"/>
    </source>
</evidence>
<name>A0A1L7WCU6_9HELO</name>
<keyword evidence="2" id="KW-1185">Reference proteome</keyword>
<proteinExistence type="predicted"/>
<dbReference type="AlphaFoldDB" id="A0A1L7WCU6"/>
<organism evidence="1 2">
    <name type="scientific">Phialocephala subalpina</name>
    <dbReference type="NCBI Taxonomy" id="576137"/>
    <lineage>
        <taxon>Eukaryota</taxon>
        <taxon>Fungi</taxon>
        <taxon>Dikarya</taxon>
        <taxon>Ascomycota</taxon>
        <taxon>Pezizomycotina</taxon>
        <taxon>Leotiomycetes</taxon>
        <taxon>Helotiales</taxon>
        <taxon>Mollisiaceae</taxon>
        <taxon>Phialocephala</taxon>
        <taxon>Phialocephala fortinii species complex</taxon>
    </lineage>
</organism>
<sequence>MRRNSCGSFGKRANSGSFALEDDFMAEDSMVDGSAEEGFGVDGFIVEGFVVGGGLVAEGSTVGDCAVGGIVFEDSNALGEGFIAEGSAVDSFMADNSKPEGEGVEMQNLKWGARKGGFRDCRRCIEFAL</sequence>
<dbReference type="EMBL" id="FJOG01000001">
    <property type="protein sequence ID" value="CZR50509.1"/>
    <property type="molecule type" value="Genomic_DNA"/>
</dbReference>
<accession>A0A1L7WCU6</accession>
<reference evidence="1 2" key="1">
    <citation type="submission" date="2016-03" db="EMBL/GenBank/DDBJ databases">
        <authorList>
            <person name="Ploux O."/>
        </authorList>
    </citation>
    <scope>NUCLEOTIDE SEQUENCE [LARGE SCALE GENOMIC DNA]</scope>
    <source>
        <strain evidence="1 2">UAMH 11012</strain>
    </source>
</reference>
<evidence type="ECO:0000313" key="1">
    <source>
        <dbReference type="EMBL" id="CZR50509.1"/>
    </source>
</evidence>
<protein>
    <submittedName>
        <fullName evidence="1">Uncharacterized protein</fullName>
    </submittedName>
</protein>